<gene>
    <name evidence="4" type="ORF">FKW77_001625</name>
</gene>
<dbReference type="PANTHER" id="PTHR15696">
    <property type="entry name" value="SMG-7 SUPPRESSOR WITH MORPHOLOGICAL EFFECT ON GENITALIA PROTEIN 7"/>
    <property type="match status" value="1"/>
</dbReference>
<dbReference type="SUPFAM" id="SSF48452">
    <property type="entry name" value="TPR-like"/>
    <property type="match status" value="1"/>
</dbReference>
<dbReference type="InterPro" id="IPR018834">
    <property type="entry name" value="DNA/RNA-bd_Est1-type"/>
</dbReference>
<dbReference type="OrthoDB" id="69928at2759"/>
<dbReference type="Gene3D" id="1.25.40.10">
    <property type="entry name" value="Tetratricopeptide repeat domain"/>
    <property type="match status" value="1"/>
</dbReference>
<dbReference type="STRING" id="50376.A0A517LPK8"/>
<keyword evidence="5" id="KW-1185">Reference proteome</keyword>
<proteinExistence type="predicted"/>
<name>A0A517LPK8_9PEZI</name>
<evidence type="ECO:0000259" key="3">
    <source>
        <dbReference type="Pfam" id="PF10374"/>
    </source>
</evidence>
<evidence type="ECO:0000256" key="1">
    <source>
        <dbReference type="SAM" id="MobiDB-lite"/>
    </source>
</evidence>
<evidence type="ECO:0000259" key="2">
    <source>
        <dbReference type="Pfam" id="PF10373"/>
    </source>
</evidence>
<dbReference type="AlphaFoldDB" id="A0A517LPK8"/>
<evidence type="ECO:0000313" key="5">
    <source>
        <dbReference type="Proteomes" id="UP000316270"/>
    </source>
</evidence>
<evidence type="ECO:0008006" key="6">
    <source>
        <dbReference type="Google" id="ProtNLM"/>
    </source>
</evidence>
<protein>
    <recommendedName>
        <fullName evidence="6">DNA/RNA-binding domain-containing protein</fullName>
    </recommendedName>
</protein>
<dbReference type="InterPro" id="IPR019458">
    <property type="entry name" value="Est1-like_N"/>
</dbReference>
<sequence>MDRLQELSRMVAVTSDQKFGAQYSPTPENDHRINIELAMAPFRDFSQDMIINQIIAARKEKLDNALWQVHTKIHGRFRNALQKLASQKQQKTTIHRQTVDDYLRFLKATQKSYRTFLCSLNAAYPTLTKLRDIALKFNEAPMSASVATPADDIPDELKNVVLDLVHETLLHLGDLSRWRFSMQLGKTGPMDWKNASGYYDLANEVLPNSGFGKHQQAVLALSAHNYFYGLSHLYDSLCSEIQHPEASQNLDLLVRKRLNTSWDDLVQKVWSPSGGKSIATLRAWFLKFHQECYQAGDFSQHDQMESEIMTQLSNALETNADLRSTLTNMVKISIGGEFVALEKVNRHIEPEKNVKACLFLLHHNVNLFRELLRHLYDKLENQSRESVSSNSQDFMSKVPPVAETTLQCIRIYTLWMVKTWSVLQNLVESGSPDHVIMAADIRDLWHIFADCLNAIYQQYPLPDSKAIDAVEYLLTEDENTLGFRALHGSKNDNVWMKDDKPKAIFREQKSDALQEQEHLIRLRDIVTRGFIIAQEPASPFILVGNKIEVNDAGTTSDVLSPTPAPEYEGEPITPPPTAGGDQFVATAEGDQYDHGLWLDGTDEQSWNVPPPPQIASAPLYGYGQRSSGHDQRSNGHSQQEYASGPGAVQSSRPRALPNSGRKPKPPITIEQLVQEAYCPQVQHSKIPLPAQLPWVTSFPVENRIWRNDDPTVTAAQTKWLTKPFETKTVYPERLDNV</sequence>
<organism evidence="4 5">
    <name type="scientific">Venturia effusa</name>
    <dbReference type="NCBI Taxonomy" id="50376"/>
    <lineage>
        <taxon>Eukaryota</taxon>
        <taxon>Fungi</taxon>
        <taxon>Dikarya</taxon>
        <taxon>Ascomycota</taxon>
        <taxon>Pezizomycotina</taxon>
        <taxon>Dothideomycetes</taxon>
        <taxon>Pleosporomycetidae</taxon>
        <taxon>Venturiales</taxon>
        <taxon>Venturiaceae</taxon>
        <taxon>Venturia</taxon>
    </lineage>
</organism>
<dbReference type="Pfam" id="PF10373">
    <property type="entry name" value="EST1_DNA_bind"/>
    <property type="match status" value="1"/>
</dbReference>
<dbReference type="Proteomes" id="UP000316270">
    <property type="component" value="Chromosome 18"/>
</dbReference>
<feature type="region of interest" description="Disordered" evidence="1">
    <location>
        <begin position="554"/>
        <end position="665"/>
    </location>
</feature>
<reference evidence="4 5" key="1">
    <citation type="submission" date="2019-07" db="EMBL/GenBank/DDBJ databases">
        <title>Finished genome of Venturia effusa.</title>
        <authorList>
            <person name="Young C.A."/>
            <person name="Cox M.P."/>
            <person name="Ganley A.R.D."/>
            <person name="David W.J."/>
        </authorList>
    </citation>
    <scope>NUCLEOTIDE SEQUENCE [LARGE SCALE GENOMIC DNA]</scope>
    <source>
        <strain evidence="5">albino</strain>
    </source>
</reference>
<dbReference type="Pfam" id="PF10374">
    <property type="entry name" value="EST1"/>
    <property type="match status" value="1"/>
</dbReference>
<feature type="domain" description="Telomerase activating protein Est1-like N-terminal" evidence="3">
    <location>
        <begin position="61"/>
        <end position="179"/>
    </location>
</feature>
<accession>A0A517LPK8</accession>
<dbReference type="EMBL" id="CP042202">
    <property type="protein sequence ID" value="QDS77582.1"/>
    <property type="molecule type" value="Genomic_DNA"/>
</dbReference>
<dbReference type="PANTHER" id="PTHR15696:SF36">
    <property type="entry name" value="NONSENSE-MEDIATED MRNA DECAY FACTOR"/>
    <property type="match status" value="1"/>
</dbReference>
<feature type="domain" description="DNA/RNA-binding" evidence="2">
    <location>
        <begin position="195"/>
        <end position="487"/>
    </location>
</feature>
<evidence type="ECO:0000313" key="4">
    <source>
        <dbReference type="EMBL" id="QDS77582.1"/>
    </source>
</evidence>
<dbReference type="InterPro" id="IPR011990">
    <property type="entry name" value="TPR-like_helical_dom_sf"/>
</dbReference>
<dbReference type="InterPro" id="IPR045153">
    <property type="entry name" value="Est1/Ebs1-like"/>
</dbReference>